<keyword evidence="2" id="KW-1185">Reference proteome</keyword>
<dbReference type="InterPro" id="IPR044691">
    <property type="entry name" value="DCC1_Trx"/>
</dbReference>
<sequence>MSAELTLYYDGRCPFCATEMARLQSWNGAGRLAFADIAAPGFDPAPLGVDMAALNRESHARTRDGRLLVGIDSILAAYTLVGRGWLVWPLRLRWLRPILSWAYRAFARHRYTMSRWLGYRLPPRCEDGVCQLKHRIEDTPWKTP</sequence>
<dbReference type="InterPro" id="IPR007263">
    <property type="entry name" value="DCC1-like"/>
</dbReference>
<name>A0ABS8Q2Z8_9BURK</name>
<dbReference type="EMBL" id="JAJNOC010000002">
    <property type="protein sequence ID" value="MCD2516115.1"/>
    <property type="molecule type" value="Genomic_DNA"/>
</dbReference>
<protein>
    <submittedName>
        <fullName evidence="1">DUF393 domain-containing protein</fullName>
    </submittedName>
</protein>
<dbReference type="PANTHER" id="PTHR34290">
    <property type="entry name" value="SI:CH73-390P7.2"/>
    <property type="match status" value="1"/>
</dbReference>
<reference evidence="1" key="1">
    <citation type="submission" date="2021-11" db="EMBL/GenBank/DDBJ databases">
        <title>The complete genome of Massilia sp sp. G4R7.</title>
        <authorList>
            <person name="Liu L."/>
            <person name="Yue J."/>
            <person name="Yuan J."/>
            <person name="Yang F."/>
            <person name="Li L."/>
        </authorList>
    </citation>
    <scope>NUCLEOTIDE SEQUENCE</scope>
    <source>
        <strain evidence="1">G4R7</strain>
    </source>
</reference>
<dbReference type="PANTHER" id="PTHR34290:SF2">
    <property type="entry name" value="OS04G0668800 PROTEIN"/>
    <property type="match status" value="1"/>
</dbReference>
<accession>A0ABS8Q2Z8</accession>
<evidence type="ECO:0000313" key="2">
    <source>
        <dbReference type="Proteomes" id="UP001179361"/>
    </source>
</evidence>
<dbReference type="Proteomes" id="UP001179361">
    <property type="component" value="Unassembled WGS sequence"/>
</dbReference>
<dbReference type="RefSeq" id="WP_231057449.1">
    <property type="nucleotide sequence ID" value="NZ_JAJNOC010000002.1"/>
</dbReference>
<comment type="caution">
    <text evidence="1">The sequence shown here is derived from an EMBL/GenBank/DDBJ whole genome shotgun (WGS) entry which is preliminary data.</text>
</comment>
<organism evidence="1 2">
    <name type="scientific">Massilia phyllostachyos</name>
    <dbReference type="NCBI Taxonomy" id="2898585"/>
    <lineage>
        <taxon>Bacteria</taxon>
        <taxon>Pseudomonadati</taxon>
        <taxon>Pseudomonadota</taxon>
        <taxon>Betaproteobacteria</taxon>
        <taxon>Burkholderiales</taxon>
        <taxon>Oxalobacteraceae</taxon>
        <taxon>Telluria group</taxon>
        <taxon>Massilia</taxon>
    </lineage>
</organism>
<dbReference type="Pfam" id="PF04134">
    <property type="entry name" value="DCC1-like"/>
    <property type="match status" value="1"/>
</dbReference>
<proteinExistence type="predicted"/>
<evidence type="ECO:0000313" key="1">
    <source>
        <dbReference type="EMBL" id="MCD2516115.1"/>
    </source>
</evidence>
<gene>
    <name evidence="1" type="ORF">LQ564_07270</name>
</gene>